<proteinExistence type="predicted"/>
<feature type="region of interest" description="Disordered" evidence="1">
    <location>
        <begin position="353"/>
        <end position="375"/>
    </location>
</feature>
<gene>
    <name evidence="2" type="ORF">CERZMDRAFT_111191</name>
</gene>
<reference evidence="2" key="1">
    <citation type="journal article" date="2020" name="Stud. Mycol.">
        <title>101 Dothideomycetes genomes: a test case for predicting lifestyles and emergence of pathogens.</title>
        <authorList>
            <person name="Haridas S."/>
            <person name="Albert R."/>
            <person name="Binder M."/>
            <person name="Bloem J."/>
            <person name="Labutti K."/>
            <person name="Salamov A."/>
            <person name="Andreopoulos B."/>
            <person name="Baker S."/>
            <person name="Barry K."/>
            <person name="Bills G."/>
            <person name="Bluhm B."/>
            <person name="Cannon C."/>
            <person name="Castanera R."/>
            <person name="Culley D."/>
            <person name="Daum C."/>
            <person name="Ezra D."/>
            <person name="Gonzalez J."/>
            <person name="Henrissat B."/>
            <person name="Kuo A."/>
            <person name="Liang C."/>
            <person name="Lipzen A."/>
            <person name="Lutzoni F."/>
            <person name="Magnuson J."/>
            <person name="Mondo S."/>
            <person name="Nolan M."/>
            <person name="Ohm R."/>
            <person name="Pangilinan J."/>
            <person name="Park H.-J."/>
            <person name="Ramirez L."/>
            <person name="Alfaro M."/>
            <person name="Sun H."/>
            <person name="Tritt A."/>
            <person name="Yoshinaga Y."/>
            <person name="Zwiers L.-H."/>
            <person name="Turgeon B."/>
            <person name="Goodwin S."/>
            <person name="Spatafora J."/>
            <person name="Crous P."/>
            <person name="Grigoriev I."/>
        </authorList>
    </citation>
    <scope>NUCLEOTIDE SEQUENCE</scope>
    <source>
        <strain evidence="2">SCOH1-5</strain>
    </source>
</reference>
<evidence type="ECO:0008006" key="4">
    <source>
        <dbReference type="Google" id="ProtNLM"/>
    </source>
</evidence>
<feature type="region of interest" description="Disordered" evidence="1">
    <location>
        <begin position="67"/>
        <end position="119"/>
    </location>
</feature>
<dbReference type="Proteomes" id="UP000799539">
    <property type="component" value="Unassembled WGS sequence"/>
</dbReference>
<dbReference type="CDD" id="cd14688">
    <property type="entry name" value="bZIP_YAP"/>
    <property type="match status" value="1"/>
</dbReference>
<dbReference type="AlphaFoldDB" id="A0A6A6FJE2"/>
<evidence type="ECO:0000313" key="2">
    <source>
        <dbReference type="EMBL" id="KAF2213523.1"/>
    </source>
</evidence>
<dbReference type="Gene3D" id="1.20.5.170">
    <property type="match status" value="1"/>
</dbReference>
<dbReference type="OrthoDB" id="194358at2759"/>
<feature type="region of interest" description="Disordered" evidence="1">
    <location>
        <begin position="1"/>
        <end position="22"/>
    </location>
</feature>
<keyword evidence="3" id="KW-1185">Reference proteome</keyword>
<dbReference type="InterPro" id="IPR052635">
    <property type="entry name" value="Sec_Metab_Biosynth_Reg"/>
</dbReference>
<dbReference type="GO" id="GO:0003700">
    <property type="term" value="F:DNA-binding transcription factor activity"/>
    <property type="evidence" value="ECO:0007669"/>
    <property type="project" value="InterPro"/>
</dbReference>
<dbReference type="EMBL" id="ML992670">
    <property type="protein sequence ID" value="KAF2213523.1"/>
    <property type="molecule type" value="Genomic_DNA"/>
</dbReference>
<dbReference type="PANTHER" id="PTHR39607">
    <property type="entry name" value="XANTHOCILLIN BIOSYNTHESIS CLUSTER TRANSCRIPTION FACTOR XANC-RELATED"/>
    <property type="match status" value="1"/>
</dbReference>
<evidence type="ECO:0000313" key="3">
    <source>
        <dbReference type="Proteomes" id="UP000799539"/>
    </source>
</evidence>
<feature type="region of interest" description="Disordered" evidence="1">
    <location>
        <begin position="160"/>
        <end position="180"/>
    </location>
</feature>
<sequence>MTNRMSYGERTDSVPSQDDWRNINSVMEKKKAQNRLAQRNYRRNVKRKIEELEQQVATQAKLLAQEGEAAKNRTQGISSLADSDSPSSMDETLATSTEERQKDVSAPLPTPASQLFGTPEDFSPSDGYLDTLWDCSAQGYPKNNWDNLHVDMGARVTDRAPKSTQVQKHPPYPASTTQSTDLDLDTLHDVHSGSPIGSFRVSDEHGRSRRAEDQWCGLARRNNSSDMVKGEALLTDDEAMFEQTTEERITYLIRCARRAGFQDLDSAVTTLYTAKFDEDSECSIAQHFSRKRCLPNLLEELRSKTNSWKAREVQPYQDEVLKSAESLLIGEMRSRQAVALHKILAGLLPNDASSRSSANSHQLRDEVSVVSNTTR</sequence>
<protein>
    <recommendedName>
        <fullName evidence="4">BZIP domain-containing protein</fullName>
    </recommendedName>
</protein>
<feature type="compositionally biased region" description="Low complexity" evidence="1">
    <location>
        <begin position="78"/>
        <end position="90"/>
    </location>
</feature>
<accession>A0A6A6FJE2</accession>
<name>A0A6A6FJE2_9PEZI</name>
<dbReference type="InterPro" id="IPR046347">
    <property type="entry name" value="bZIP_sf"/>
</dbReference>
<dbReference type="PANTHER" id="PTHR39607:SF3">
    <property type="entry name" value="BZIP DOMAIN-CONTAINING PROTEIN"/>
    <property type="match status" value="1"/>
</dbReference>
<organism evidence="2 3">
    <name type="scientific">Cercospora zeae-maydis SCOH1-5</name>
    <dbReference type="NCBI Taxonomy" id="717836"/>
    <lineage>
        <taxon>Eukaryota</taxon>
        <taxon>Fungi</taxon>
        <taxon>Dikarya</taxon>
        <taxon>Ascomycota</taxon>
        <taxon>Pezizomycotina</taxon>
        <taxon>Dothideomycetes</taxon>
        <taxon>Dothideomycetidae</taxon>
        <taxon>Mycosphaerellales</taxon>
        <taxon>Mycosphaerellaceae</taxon>
        <taxon>Cercospora</taxon>
    </lineage>
</organism>
<evidence type="ECO:0000256" key="1">
    <source>
        <dbReference type="SAM" id="MobiDB-lite"/>
    </source>
</evidence>
<dbReference type="SUPFAM" id="SSF57959">
    <property type="entry name" value="Leucine zipper domain"/>
    <property type="match status" value="1"/>
</dbReference>